<sequence length="535" mass="61706">MFWLNGFGLMKLYSVLIFSLLFSLNISANDSGIIKSSFENYKRGSYGKVISSLENLKVNSKTRATKHYLIALSYNRLQQYDRAIRHFRKALKSGSKAQDIYYEYGQALYADSELTKARASFKKSFRGKYKPDSSLYYVAHISQILEQNKKAKRYYVKMLKSKTADKDLLQVARFQLGEVLLTMARKATDPERLVDKFVLPQIDKAIAIKKESSLADEIRSRKKEIEREFGLDPNMLRNGRVISSKRWNISIDEKVSYDNNISLTSDLASSTASREDSYIFETTFNSSYNLIFKKRFVITPSLGLSTKSHTNKDSEAVRAEDNYNIDPSLNSTYEHKLFLNPASLLFNIEYNYKGRFRKELSRRTFYSRYLNVALGEKFQFFIKGETTIKFEYKDLKSYIVDLHSKTKSFSVDQVYYTTSGHLFIFLLKYDALDSYNSTASSTNATLLRVDFIHPTFLPKITLHVGASMSFTDYTDSNESLSRGVEKTFAPIFKLTKKISEKLQFAVSYEYTNNTSLEADSKYSKHITSTQLSYSF</sequence>
<reference evidence="3" key="1">
    <citation type="journal article" date="2017" name="Proc. Natl. Acad. Sci. U.S.A.">
        <title>Simulation of Deepwater Horizon oil plume reveals substrate specialization within a complex community of hydrocarbon-degraders.</title>
        <authorList>
            <person name="Hu P."/>
            <person name="Dubinsky E.A."/>
            <person name="Probst A.J."/>
            <person name="Wang J."/>
            <person name="Sieber C.M.K."/>
            <person name="Tom L.M."/>
            <person name="Gardinali P."/>
            <person name="Banfield J.F."/>
            <person name="Atlas R.M."/>
            <person name="Andersen G.L."/>
        </authorList>
    </citation>
    <scope>NUCLEOTIDE SEQUENCE [LARGE SCALE GENOMIC DNA]</scope>
</reference>
<dbReference type="InterPro" id="IPR011990">
    <property type="entry name" value="TPR-like_helical_dom_sf"/>
</dbReference>
<protein>
    <submittedName>
        <fullName evidence="2">Uncharacterized protein</fullName>
    </submittedName>
</protein>
<evidence type="ECO:0000313" key="2">
    <source>
        <dbReference type="EMBL" id="OUR96974.1"/>
    </source>
</evidence>
<dbReference type="Gene3D" id="1.25.40.10">
    <property type="entry name" value="Tetratricopeptide repeat domain"/>
    <property type="match status" value="1"/>
</dbReference>
<accession>A0A1Y5F861</accession>
<evidence type="ECO:0000256" key="1">
    <source>
        <dbReference type="PROSITE-ProRule" id="PRU00339"/>
    </source>
</evidence>
<dbReference type="InterPro" id="IPR019734">
    <property type="entry name" value="TPR_rpt"/>
</dbReference>
<dbReference type="AlphaFoldDB" id="A0A1Y5F861"/>
<keyword evidence="1" id="KW-0802">TPR repeat</keyword>
<dbReference type="Proteomes" id="UP000196531">
    <property type="component" value="Unassembled WGS sequence"/>
</dbReference>
<dbReference type="SUPFAM" id="SSF48452">
    <property type="entry name" value="TPR-like"/>
    <property type="match status" value="1"/>
</dbReference>
<feature type="repeat" description="TPR" evidence="1">
    <location>
        <begin position="64"/>
        <end position="97"/>
    </location>
</feature>
<evidence type="ECO:0000313" key="3">
    <source>
        <dbReference type="Proteomes" id="UP000196531"/>
    </source>
</evidence>
<proteinExistence type="predicted"/>
<dbReference type="EMBL" id="MAAO01000006">
    <property type="protein sequence ID" value="OUR96974.1"/>
    <property type="molecule type" value="Genomic_DNA"/>
</dbReference>
<comment type="caution">
    <text evidence="2">The sequence shown here is derived from an EMBL/GenBank/DDBJ whole genome shotgun (WGS) entry which is preliminary data.</text>
</comment>
<dbReference type="PROSITE" id="PS50005">
    <property type="entry name" value="TPR"/>
    <property type="match status" value="1"/>
</dbReference>
<name>A0A1Y5F861_9BACT</name>
<dbReference type="Pfam" id="PF13432">
    <property type="entry name" value="TPR_16"/>
    <property type="match status" value="1"/>
</dbReference>
<gene>
    <name evidence="2" type="ORF">A9Q84_11605</name>
</gene>
<organism evidence="2 3">
    <name type="scientific">Halobacteriovorax marinus</name>
    <dbReference type="NCBI Taxonomy" id="97084"/>
    <lineage>
        <taxon>Bacteria</taxon>
        <taxon>Pseudomonadati</taxon>
        <taxon>Bdellovibrionota</taxon>
        <taxon>Bacteriovoracia</taxon>
        <taxon>Bacteriovoracales</taxon>
        <taxon>Halobacteriovoraceae</taxon>
        <taxon>Halobacteriovorax</taxon>
    </lineage>
</organism>